<name>A0AAD7CZQ8_MYCRO</name>
<dbReference type="Proteomes" id="UP001221757">
    <property type="component" value="Unassembled WGS sequence"/>
</dbReference>
<dbReference type="PRINTS" id="PR00412">
    <property type="entry name" value="EPOXHYDRLASE"/>
</dbReference>
<keyword evidence="5" id="KW-1185">Reference proteome</keyword>
<accession>A0AAD7CZQ8</accession>
<dbReference type="GO" id="GO:0016787">
    <property type="term" value="F:hydrolase activity"/>
    <property type="evidence" value="ECO:0007669"/>
    <property type="project" value="UniProtKB-KW"/>
</dbReference>
<evidence type="ECO:0000259" key="3">
    <source>
        <dbReference type="Pfam" id="PF00561"/>
    </source>
</evidence>
<evidence type="ECO:0000256" key="1">
    <source>
        <dbReference type="ARBA" id="ARBA00022801"/>
    </source>
</evidence>
<dbReference type="Pfam" id="PF00561">
    <property type="entry name" value="Abhydrolase_1"/>
    <property type="match status" value="1"/>
</dbReference>
<comment type="similarity">
    <text evidence="2">Belongs to the AB hydrolase superfamily. Epoxide hydrolase family.</text>
</comment>
<dbReference type="PANTHER" id="PTHR43329">
    <property type="entry name" value="EPOXIDE HYDROLASE"/>
    <property type="match status" value="1"/>
</dbReference>
<dbReference type="InterPro" id="IPR000639">
    <property type="entry name" value="Epox_hydrolase-like"/>
</dbReference>
<dbReference type="InterPro" id="IPR029058">
    <property type="entry name" value="AB_hydrolase_fold"/>
</dbReference>
<evidence type="ECO:0000256" key="2">
    <source>
        <dbReference type="ARBA" id="ARBA00038334"/>
    </source>
</evidence>
<feature type="domain" description="AB hydrolase-1" evidence="3">
    <location>
        <begin position="29"/>
        <end position="130"/>
    </location>
</feature>
<dbReference type="InterPro" id="IPR000073">
    <property type="entry name" value="AB_hydrolase_1"/>
</dbReference>
<sequence>MDSSFYKQVKTQRGFTYAYYFSPPAAAKPVIFCAHGFPSSSYIWRKQVAFFKPLGYGLVVPDLLGYGGTDKPTDPKLYIPSGLAQDVVDILDAEGIAKVIAIGTDWGSSMVARLVNYHPGRVSACAFLGVGYGPPGSAYKDTIMHPELIAQVTGYDNFAYVRFFAEPDAAEIIEKNIDSFINIIYPEVPEIWKESMCVDGGTRAWIESNKRTGLPKYMTPELVEHERAALKTGLAAPLCWYKVIFEDAKTADDATLPLEAHNVMQPLLSVPFTRDCIVLPIFADTNHKKYAKGVFTRRELAADHWALESHPAEISAILEEWIKGLDV</sequence>
<proteinExistence type="inferred from homology"/>
<keyword evidence="1" id="KW-0378">Hydrolase</keyword>
<dbReference type="SUPFAM" id="SSF53474">
    <property type="entry name" value="alpha/beta-Hydrolases"/>
    <property type="match status" value="1"/>
</dbReference>
<dbReference type="EMBL" id="JARKIE010000171">
    <property type="protein sequence ID" value="KAJ7671854.1"/>
    <property type="molecule type" value="Genomic_DNA"/>
</dbReference>
<organism evidence="4 5">
    <name type="scientific">Mycena rosella</name>
    <name type="common">Pink bonnet</name>
    <name type="synonym">Agaricus rosellus</name>
    <dbReference type="NCBI Taxonomy" id="1033263"/>
    <lineage>
        <taxon>Eukaryota</taxon>
        <taxon>Fungi</taxon>
        <taxon>Dikarya</taxon>
        <taxon>Basidiomycota</taxon>
        <taxon>Agaricomycotina</taxon>
        <taxon>Agaricomycetes</taxon>
        <taxon>Agaricomycetidae</taxon>
        <taxon>Agaricales</taxon>
        <taxon>Marasmiineae</taxon>
        <taxon>Mycenaceae</taxon>
        <taxon>Mycena</taxon>
    </lineage>
</organism>
<reference evidence="4" key="1">
    <citation type="submission" date="2023-03" db="EMBL/GenBank/DDBJ databases">
        <title>Massive genome expansion in bonnet fungi (Mycena s.s.) driven by repeated elements and novel gene families across ecological guilds.</title>
        <authorList>
            <consortium name="Lawrence Berkeley National Laboratory"/>
            <person name="Harder C.B."/>
            <person name="Miyauchi S."/>
            <person name="Viragh M."/>
            <person name="Kuo A."/>
            <person name="Thoen E."/>
            <person name="Andreopoulos B."/>
            <person name="Lu D."/>
            <person name="Skrede I."/>
            <person name="Drula E."/>
            <person name="Henrissat B."/>
            <person name="Morin E."/>
            <person name="Kohler A."/>
            <person name="Barry K."/>
            <person name="LaButti K."/>
            <person name="Morin E."/>
            <person name="Salamov A."/>
            <person name="Lipzen A."/>
            <person name="Mereny Z."/>
            <person name="Hegedus B."/>
            <person name="Baldrian P."/>
            <person name="Stursova M."/>
            <person name="Weitz H."/>
            <person name="Taylor A."/>
            <person name="Grigoriev I.V."/>
            <person name="Nagy L.G."/>
            <person name="Martin F."/>
            <person name="Kauserud H."/>
        </authorList>
    </citation>
    <scope>NUCLEOTIDE SEQUENCE</scope>
    <source>
        <strain evidence="4">CBHHK067</strain>
    </source>
</reference>
<dbReference type="Gene3D" id="3.40.50.1820">
    <property type="entry name" value="alpha/beta hydrolase"/>
    <property type="match status" value="1"/>
</dbReference>
<evidence type="ECO:0000313" key="4">
    <source>
        <dbReference type="EMBL" id="KAJ7671854.1"/>
    </source>
</evidence>
<comment type="caution">
    <text evidence="4">The sequence shown here is derived from an EMBL/GenBank/DDBJ whole genome shotgun (WGS) entry which is preliminary data.</text>
</comment>
<gene>
    <name evidence="4" type="ORF">B0H17DRAFT_1084820</name>
</gene>
<dbReference type="AlphaFoldDB" id="A0AAD7CZQ8"/>
<protein>
    <submittedName>
        <fullName evidence="4">Alpha/beta-hydrolase</fullName>
    </submittedName>
</protein>
<evidence type="ECO:0000313" key="5">
    <source>
        <dbReference type="Proteomes" id="UP001221757"/>
    </source>
</evidence>